<comment type="caution">
    <text evidence="2">The sequence shown here is derived from an EMBL/GenBank/DDBJ whole genome shotgun (WGS) entry which is preliminary data.</text>
</comment>
<evidence type="ECO:0000313" key="2">
    <source>
        <dbReference type="EMBL" id="MBW0542403.1"/>
    </source>
</evidence>
<reference evidence="2" key="1">
    <citation type="submission" date="2021-03" db="EMBL/GenBank/DDBJ databases">
        <title>Draft genome sequence of rust myrtle Austropuccinia psidii MF-1, a brazilian biotype.</title>
        <authorList>
            <person name="Quecine M.C."/>
            <person name="Pachon D.M.R."/>
            <person name="Bonatelli M.L."/>
            <person name="Correr F.H."/>
            <person name="Franceschini L.M."/>
            <person name="Leite T.F."/>
            <person name="Margarido G.R.A."/>
            <person name="Almeida C.A."/>
            <person name="Ferrarezi J.A."/>
            <person name="Labate C.A."/>
        </authorList>
    </citation>
    <scope>NUCLEOTIDE SEQUENCE</scope>
    <source>
        <strain evidence="2">MF-1</strain>
    </source>
</reference>
<keyword evidence="3" id="KW-1185">Reference proteome</keyword>
<dbReference type="EMBL" id="AVOT02047119">
    <property type="protein sequence ID" value="MBW0542403.1"/>
    <property type="molecule type" value="Genomic_DNA"/>
</dbReference>
<sequence length="251" mass="27847">MSAQRRGTNGGFQNFHQFLRHEPFPEGKNRNIQFSVQELVYCGKAAGVGTSAKTLDRNNELISSSEEVHGPRKDIGHSEGLDIHACQRKSPTDKSLVEKPKHFLRGPEKEAVPRKGKQPCGSPSSTHKQESASSSAKQGQASLKEQSEVKAKGKIQVEQDLTTELQNYKESKESHGKFVQYGNNSDGIQKQGGGKNVPILSKEINLVNLVTHFETCNKEILAKLNNFEYIQQKLGREILQVKESQITIIGL</sequence>
<organism evidence="2 3">
    <name type="scientific">Austropuccinia psidii MF-1</name>
    <dbReference type="NCBI Taxonomy" id="1389203"/>
    <lineage>
        <taxon>Eukaryota</taxon>
        <taxon>Fungi</taxon>
        <taxon>Dikarya</taxon>
        <taxon>Basidiomycota</taxon>
        <taxon>Pucciniomycotina</taxon>
        <taxon>Pucciniomycetes</taxon>
        <taxon>Pucciniales</taxon>
        <taxon>Sphaerophragmiaceae</taxon>
        <taxon>Austropuccinia</taxon>
    </lineage>
</organism>
<dbReference type="Proteomes" id="UP000765509">
    <property type="component" value="Unassembled WGS sequence"/>
</dbReference>
<protein>
    <submittedName>
        <fullName evidence="2">Uncharacterized protein</fullName>
    </submittedName>
</protein>
<feature type="region of interest" description="Disordered" evidence="1">
    <location>
        <begin position="85"/>
        <end position="152"/>
    </location>
</feature>
<dbReference type="AlphaFoldDB" id="A0A9Q3FLV6"/>
<proteinExistence type="predicted"/>
<feature type="compositionally biased region" description="Low complexity" evidence="1">
    <location>
        <begin position="131"/>
        <end position="144"/>
    </location>
</feature>
<feature type="compositionally biased region" description="Basic and acidic residues" evidence="1">
    <location>
        <begin position="90"/>
        <end position="113"/>
    </location>
</feature>
<gene>
    <name evidence="2" type="ORF">O181_082118</name>
</gene>
<evidence type="ECO:0000256" key="1">
    <source>
        <dbReference type="SAM" id="MobiDB-lite"/>
    </source>
</evidence>
<evidence type="ECO:0000313" key="3">
    <source>
        <dbReference type="Proteomes" id="UP000765509"/>
    </source>
</evidence>
<name>A0A9Q3FLV6_9BASI</name>
<accession>A0A9Q3FLV6</accession>